<evidence type="ECO:0000256" key="7">
    <source>
        <dbReference type="ARBA" id="ARBA00047899"/>
    </source>
</evidence>
<dbReference type="EMBL" id="JACAZI010000007">
    <property type="protein sequence ID" value="KAF7356151.1"/>
    <property type="molecule type" value="Genomic_DNA"/>
</dbReference>
<evidence type="ECO:0000256" key="5">
    <source>
        <dbReference type="ARBA" id="ARBA00022777"/>
    </source>
</evidence>
<evidence type="ECO:0000256" key="6">
    <source>
        <dbReference type="ARBA" id="ARBA00022840"/>
    </source>
</evidence>
<reference evidence="10" key="1">
    <citation type="submission" date="2020-05" db="EMBL/GenBank/DDBJ databases">
        <title>Mycena genomes resolve the evolution of fungal bioluminescence.</title>
        <authorList>
            <person name="Tsai I.J."/>
        </authorList>
    </citation>
    <scope>NUCLEOTIDE SEQUENCE</scope>
    <source>
        <strain evidence="10">CCC161011</strain>
    </source>
</reference>
<feature type="domain" description="RIO-type" evidence="9">
    <location>
        <begin position="434"/>
        <end position="501"/>
    </location>
</feature>
<sequence length="574" mass="62436">MGLLVAADFHSPSFLVTVETSELCTVLELRHRLCSNLSTLMGVPQSDVEIWKVRLTPPIPIEDAATALTDTRITRIATKMAWATKVASEIVIEPGGPPSITVLAVNSKRLIEEPNPESFTMLMKTARTPKSPSSLAKSTDYRVWQQGEFPVYDVELYYAGFAKFIDDCRPDSSLVVPAAFVCQVAKFMGTVAGIYKDELGFNKAVVPLLGEILGRTILKITNSNKTTPDVAVLSPDLKSLVLGELKRELGEGGCDASTQASLSVLRHWAQPENEGVAALACCPTYIVALEVHRLPVAGTTKLSAKRRPHPSGRPCSLRVETGNIALFPGPGCPPAIPPDPSDVRPTPPARFFPHVTSYLQDGVRKSFKYVAPLERAPTCVTFHCRTLEGDEDIVVKFVGSYSAAAHTLLAGRNMAPDLLYYGDIDSGASYSGAKMVVMGYIAGKTLSWLQEKKTEPLPDGVGAQLVDIVRTLHEAGFVYGDLREPNVMVTDEAHKVQLIDFDWAGKAGGSFLPRQPLPQLCNGLRGRKVLALSNPRTMTICWPKLKKNCSSFLCGQSVYRVLLFEQSCFTSVCP</sequence>
<evidence type="ECO:0000313" key="10">
    <source>
        <dbReference type="EMBL" id="KAF7356151.1"/>
    </source>
</evidence>
<comment type="catalytic activity">
    <reaction evidence="8">
        <text>L-seryl-[protein] + ATP = O-phospho-L-seryl-[protein] + ADP + H(+)</text>
        <dbReference type="Rhea" id="RHEA:17989"/>
        <dbReference type="Rhea" id="RHEA-COMP:9863"/>
        <dbReference type="Rhea" id="RHEA-COMP:11604"/>
        <dbReference type="ChEBI" id="CHEBI:15378"/>
        <dbReference type="ChEBI" id="CHEBI:29999"/>
        <dbReference type="ChEBI" id="CHEBI:30616"/>
        <dbReference type="ChEBI" id="CHEBI:83421"/>
        <dbReference type="ChEBI" id="CHEBI:456216"/>
        <dbReference type="EC" id="2.7.11.1"/>
    </reaction>
</comment>
<dbReference type="EC" id="2.7.11.1" evidence="1"/>
<accession>A0A8H6YD44</accession>
<protein>
    <recommendedName>
        <fullName evidence="1">non-specific serine/threonine protein kinase</fullName>
        <ecNumber evidence="1">2.7.11.1</ecNumber>
    </recommendedName>
</protein>
<dbReference type="Proteomes" id="UP000620124">
    <property type="component" value="Unassembled WGS sequence"/>
</dbReference>
<comment type="caution">
    <text evidence="10">The sequence shown here is derived from an EMBL/GenBank/DDBJ whole genome shotgun (WGS) entry which is preliminary data.</text>
</comment>
<dbReference type="AlphaFoldDB" id="A0A8H6YD44"/>
<evidence type="ECO:0000256" key="2">
    <source>
        <dbReference type="ARBA" id="ARBA00022527"/>
    </source>
</evidence>
<evidence type="ECO:0000256" key="1">
    <source>
        <dbReference type="ARBA" id="ARBA00012513"/>
    </source>
</evidence>
<keyword evidence="6" id="KW-0067">ATP-binding</keyword>
<dbReference type="SUPFAM" id="SSF56112">
    <property type="entry name" value="Protein kinase-like (PK-like)"/>
    <property type="match status" value="1"/>
</dbReference>
<dbReference type="InterPro" id="IPR011009">
    <property type="entry name" value="Kinase-like_dom_sf"/>
</dbReference>
<keyword evidence="2" id="KW-0723">Serine/threonine-protein kinase</keyword>
<dbReference type="OrthoDB" id="4062651at2759"/>
<comment type="catalytic activity">
    <reaction evidence="7">
        <text>L-threonyl-[protein] + ATP = O-phospho-L-threonyl-[protein] + ADP + H(+)</text>
        <dbReference type="Rhea" id="RHEA:46608"/>
        <dbReference type="Rhea" id="RHEA-COMP:11060"/>
        <dbReference type="Rhea" id="RHEA-COMP:11605"/>
        <dbReference type="ChEBI" id="CHEBI:15378"/>
        <dbReference type="ChEBI" id="CHEBI:30013"/>
        <dbReference type="ChEBI" id="CHEBI:30616"/>
        <dbReference type="ChEBI" id="CHEBI:61977"/>
        <dbReference type="ChEBI" id="CHEBI:456216"/>
        <dbReference type="EC" id="2.7.11.1"/>
    </reaction>
</comment>
<gene>
    <name evidence="10" type="ORF">MVEN_00945800</name>
</gene>
<proteinExistence type="predicted"/>
<evidence type="ECO:0000259" key="9">
    <source>
        <dbReference type="Pfam" id="PF01163"/>
    </source>
</evidence>
<keyword evidence="11" id="KW-1185">Reference proteome</keyword>
<keyword evidence="5 10" id="KW-0418">Kinase</keyword>
<evidence type="ECO:0000256" key="3">
    <source>
        <dbReference type="ARBA" id="ARBA00022679"/>
    </source>
</evidence>
<keyword evidence="4" id="KW-0547">Nucleotide-binding</keyword>
<dbReference type="Pfam" id="PF01163">
    <property type="entry name" value="RIO1"/>
    <property type="match status" value="1"/>
</dbReference>
<evidence type="ECO:0000256" key="4">
    <source>
        <dbReference type="ARBA" id="ARBA00022741"/>
    </source>
</evidence>
<evidence type="ECO:0000313" key="11">
    <source>
        <dbReference type="Proteomes" id="UP000620124"/>
    </source>
</evidence>
<dbReference type="InterPro" id="IPR018934">
    <property type="entry name" value="RIO_dom"/>
</dbReference>
<organism evidence="10 11">
    <name type="scientific">Mycena venus</name>
    <dbReference type="NCBI Taxonomy" id="2733690"/>
    <lineage>
        <taxon>Eukaryota</taxon>
        <taxon>Fungi</taxon>
        <taxon>Dikarya</taxon>
        <taxon>Basidiomycota</taxon>
        <taxon>Agaricomycotina</taxon>
        <taxon>Agaricomycetes</taxon>
        <taxon>Agaricomycetidae</taxon>
        <taxon>Agaricales</taxon>
        <taxon>Marasmiineae</taxon>
        <taxon>Mycenaceae</taxon>
        <taxon>Mycena</taxon>
    </lineage>
</organism>
<name>A0A8H6YD44_9AGAR</name>
<dbReference type="Gene3D" id="1.10.510.10">
    <property type="entry name" value="Transferase(Phosphotransferase) domain 1"/>
    <property type="match status" value="1"/>
</dbReference>
<evidence type="ECO:0000256" key="8">
    <source>
        <dbReference type="ARBA" id="ARBA00048679"/>
    </source>
</evidence>
<keyword evidence="3" id="KW-0808">Transferase</keyword>
<dbReference type="GO" id="GO:0005524">
    <property type="term" value="F:ATP binding"/>
    <property type="evidence" value="ECO:0007669"/>
    <property type="project" value="UniProtKB-KW"/>
</dbReference>
<dbReference type="GO" id="GO:0004674">
    <property type="term" value="F:protein serine/threonine kinase activity"/>
    <property type="evidence" value="ECO:0007669"/>
    <property type="project" value="UniProtKB-KW"/>
</dbReference>